<organism evidence="2">
    <name type="scientific">Anguilla anguilla</name>
    <name type="common">European freshwater eel</name>
    <name type="synonym">Muraena anguilla</name>
    <dbReference type="NCBI Taxonomy" id="7936"/>
    <lineage>
        <taxon>Eukaryota</taxon>
        <taxon>Metazoa</taxon>
        <taxon>Chordata</taxon>
        <taxon>Craniata</taxon>
        <taxon>Vertebrata</taxon>
        <taxon>Euteleostomi</taxon>
        <taxon>Actinopterygii</taxon>
        <taxon>Neopterygii</taxon>
        <taxon>Teleostei</taxon>
        <taxon>Anguilliformes</taxon>
        <taxon>Anguillidae</taxon>
        <taxon>Anguilla</taxon>
    </lineage>
</organism>
<dbReference type="AlphaFoldDB" id="A0A0E9R6A7"/>
<name>A0A0E9R6A7_ANGAN</name>
<evidence type="ECO:0000256" key="1">
    <source>
        <dbReference type="SAM" id="MobiDB-lite"/>
    </source>
</evidence>
<feature type="region of interest" description="Disordered" evidence="1">
    <location>
        <begin position="1"/>
        <end position="30"/>
    </location>
</feature>
<sequence length="30" mass="2986">MSFPPATPTSSSARELPSPTPTSSPSSPSP</sequence>
<feature type="compositionally biased region" description="Pro residues" evidence="1">
    <location>
        <begin position="18"/>
        <end position="30"/>
    </location>
</feature>
<accession>A0A0E9R6A7</accession>
<reference evidence="2" key="2">
    <citation type="journal article" date="2015" name="Fish Shellfish Immunol.">
        <title>Early steps in the European eel (Anguilla anguilla)-Vibrio vulnificus interaction in the gills: Role of the RtxA13 toxin.</title>
        <authorList>
            <person name="Callol A."/>
            <person name="Pajuelo D."/>
            <person name="Ebbesson L."/>
            <person name="Teles M."/>
            <person name="MacKenzie S."/>
            <person name="Amaro C."/>
        </authorList>
    </citation>
    <scope>NUCLEOTIDE SEQUENCE</scope>
</reference>
<dbReference type="EMBL" id="GBXM01084572">
    <property type="protein sequence ID" value="JAH24005.1"/>
    <property type="molecule type" value="Transcribed_RNA"/>
</dbReference>
<dbReference type="EMBL" id="GBXM01079415">
    <property type="protein sequence ID" value="JAH29162.1"/>
    <property type="molecule type" value="Transcribed_RNA"/>
</dbReference>
<reference evidence="2" key="1">
    <citation type="submission" date="2014-11" db="EMBL/GenBank/DDBJ databases">
        <authorList>
            <person name="Amaro Gonzalez C."/>
        </authorList>
    </citation>
    <scope>NUCLEOTIDE SEQUENCE</scope>
</reference>
<proteinExistence type="predicted"/>
<evidence type="ECO:0000313" key="2">
    <source>
        <dbReference type="EMBL" id="JAH24005.1"/>
    </source>
</evidence>
<protein>
    <submittedName>
        <fullName evidence="2">Uncharacterized protein</fullName>
    </submittedName>
</protein>